<organism evidence="2 3">
    <name type="scientific">Plasmodium vivax</name>
    <name type="common">malaria parasite P. vivax</name>
    <dbReference type="NCBI Taxonomy" id="5855"/>
    <lineage>
        <taxon>Eukaryota</taxon>
        <taxon>Sar</taxon>
        <taxon>Alveolata</taxon>
        <taxon>Apicomplexa</taxon>
        <taxon>Aconoidasida</taxon>
        <taxon>Haemosporida</taxon>
        <taxon>Plasmodiidae</taxon>
        <taxon>Plasmodium</taxon>
        <taxon>Plasmodium (Plasmodium)</taxon>
    </lineage>
</organism>
<name>A0A1G4EA57_PLAVI</name>
<gene>
    <name evidence="2" type="ORF">PVT01_000094600</name>
</gene>
<evidence type="ECO:0008006" key="4">
    <source>
        <dbReference type="Google" id="ProtNLM"/>
    </source>
</evidence>
<evidence type="ECO:0000313" key="2">
    <source>
        <dbReference type="EMBL" id="SCA60335.1"/>
    </source>
</evidence>
<proteinExistence type="predicted"/>
<protein>
    <recommendedName>
        <fullName evidence="4">VIR protein</fullName>
    </recommendedName>
</protein>
<feature type="region of interest" description="Disordered" evidence="1">
    <location>
        <begin position="250"/>
        <end position="275"/>
    </location>
</feature>
<dbReference type="VEuPathDB" id="PlasmoDB:PVX_018155"/>
<dbReference type="AlphaFoldDB" id="A0A1G4EA57"/>
<dbReference type="Proteomes" id="UP000196402">
    <property type="component" value="Unassembled WGS sequence"/>
</dbReference>
<dbReference type="VEuPathDB" id="PlasmoDB:PVW1_040032000"/>
<dbReference type="VEuPathDB" id="PlasmoDB:PVPAM_020005500"/>
<sequence>MNNAKHQKCCSQTENYLISVDQRKKKALRNIGCSVECGYDYLTLFKGKTLNDLCKYLNLWLDEQKSKHVSVNPVVTEEEWKNVENLWKKLMQGKATDHQCIRVHEEKDISQYSKRIELMTYCINRDYFKSLFKSNTGSLEYKSRKCNGFSDYAREYYENLAAGFKCIVNNNDIEDYKYHISEECTLNNIPKTFPKCDEITHTIVDDDNYKIDINRCESTANVGVGHDRLDINITGLAHFPAELPYGQAPSVGGEAVSAGEETESEGSLSDPIQLGPLSQTVVSSTENGTSKTVYYTGLSTLGVVFTSTVLYKV</sequence>
<accession>A0A1G4EA57</accession>
<reference evidence="2 3" key="1">
    <citation type="submission" date="2016-07" db="EMBL/GenBank/DDBJ databases">
        <authorList>
            <consortium name="Pathogen Informatics"/>
        </authorList>
    </citation>
    <scope>NUCLEOTIDE SEQUENCE [LARGE SCALE GENOMIC DNA]</scope>
</reference>
<dbReference type="EMBL" id="FLYH01000314">
    <property type="protein sequence ID" value="SCA60335.1"/>
    <property type="molecule type" value="Genomic_DNA"/>
</dbReference>
<evidence type="ECO:0000313" key="3">
    <source>
        <dbReference type="Proteomes" id="UP000196402"/>
    </source>
</evidence>
<evidence type="ECO:0000256" key="1">
    <source>
        <dbReference type="SAM" id="MobiDB-lite"/>
    </source>
</evidence>